<dbReference type="eggNOG" id="ENOG502QQTG">
    <property type="taxonomic scope" value="Eukaryota"/>
</dbReference>
<dbReference type="Proteomes" id="UP000190312">
    <property type="component" value="Unassembled WGS sequence"/>
</dbReference>
<comment type="caution">
    <text evidence="12">The sequence shown here is derived from an EMBL/GenBank/DDBJ whole genome shotgun (WGS) entry which is preliminary data.</text>
</comment>
<evidence type="ECO:0000256" key="7">
    <source>
        <dbReference type="ARBA" id="ARBA00022989"/>
    </source>
</evidence>
<evidence type="ECO:0000256" key="9">
    <source>
        <dbReference type="ARBA" id="ARBA00024969"/>
    </source>
</evidence>
<keyword evidence="6 10" id="KW-0256">Endoplasmic reticulum</keyword>
<evidence type="ECO:0000256" key="10">
    <source>
        <dbReference type="PIRNR" id="PIRNR017290"/>
    </source>
</evidence>
<evidence type="ECO:0000256" key="6">
    <source>
        <dbReference type="ARBA" id="ARBA00022824"/>
    </source>
</evidence>
<dbReference type="AlphaFoldDB" id="A0A1S9DVY7"/>
<keyword evidence="7 11" id="KW-1133">Transmembrane helix</keyword>
<gene>
    <name evidence="12" type="ORF">OAory_01009970</name>
</gene>
<dbReference type="PIRSF" id="PIRSF017290">
    <property type="entry name" value="ROT1_prd"/>
    <property type="match status" value="1"/>
</dbReference>
<dbReference type="EMBL" id="MKZY01000002">
    <property type="protein sequence ID" value="OOO13248.1"/>
    <property type="molecule type" value="Genomic_DNA"/>
</dbReference>
<sequence length="269" mass="30067">MLHRKGRGIGPFLGFLDPSLATPPKYLLISVAEHIEKMLARYFSLSLLATAVSAASISDLVGTWSTKSRKVVTGPDFYDPINDKFLEPNLTGISYSFTEDGHYEEAYYRAVANPVNPSCPKGIMQWQHGKFVLNSDGSLELTPIASDGRQLVSDPCSSSLATYTRYNQTETFNVSKDPYHGIQRLDLKRFDDSPMHPMYLVYQPPQMLPTTTLNPVSETGKSKRHVARDTDRLPGVRNLITKEELTNPDRWLWVGVFATALGGITLFYS</sequence>
<dbReference type="Pfam" id="PF10681">
    <property type="entry name" value="Rot1"/>
    <property type="match status" value="1"/>
</dbReference>
<dbReference type="GO" id="GO:0005789">
    <property type="term" value="C:endoplasmic reticulum membrane"/>
    <property type="evidence" value="ECO:0007669"/>
    <property type="project" value="UniProtKB-SubCell"/>
</dbReference>
<reference evidence="12 13" key="1">
    <citation type="submission" date="2016-10" db="EMBL/GenBank/DDBJ databases">
        <title>Genome sequencing of Aspergillus oryzae BCC7051.</title>
        <authorList>
            <person name="Thammarongtham C."/>
            <person name="Vorapreeda T."/>
            <person name="Nookaew I."/>
            <person name="Srisuk T."/>
            <person name="Land M."/>
            <person name="Jeennor S."/>
            <person name="Laoteng K."/>
        </authorList>
    </citation>
    <scope>NUCLEOTIDE SEQUENCE [LARGE SCALE GENOMIC DNA]</scope>
    <source>
        <strain evidence="12 13">BCC7051</strain>
    </source>
</reference>
<feature type="transmembrane region" description="Helical" evidence="11">
    <location>
        <begin position="251"/>
        <end position="268"/>
    </location>
</feature>
<dbReference type="GO" id="GO:0006458">
    <property type="term" value="P:'de novo' protein folding"/>
    <property type="evidence" value="ECO:0007669"/>
    <property type="project" value="InterPro"/>
</dbReference>
<comment type="subcellular location">
    <subcellularLocation>
        <location evidence="1">Endoplasmic reticulum membrane</location>
        <topology evidence="1">Single-pass type I membrane protein</topology>
    </subcellularLocation>
</comment>
<dbReference type="OrthoDB" id="5327821at2759"/>
<dbReference type="VEuPathDB" id="FungiDB:AO090005000464"/>
<organism evidence="12 13">
    <name type="scientific">Aspergillus oryzae</name>
    <name type="common">Yellow koji mold</name>
    <dbReference type="NCBI Taxonomy" id="5062"/>
    <lineage>
        <taxon>Eukaryota</taxon>
        <taxon>Fungi</taxon>
        <taxon>Dikarya</taxon>
        <taxon>Ascomycota</taxon>
        <taxon>Pezizomycotina</taxon>
        <taxon>Eurotiomycetes</taxon>
        <taxon>Eurotiomycetidae</taxon>
        <taxon>Eurotiales</taxon>
        <taxon>Aspergillaceae</taxon>
        <taxon>Aspergillus</taxon>
        <taxon>Aspergillus subgen. Circumdati</taxon>
    </lineage>
</organism>
<proteinExistence type="inferred from homology"/>
<evidence type="ECO:0000256" key="3">
    <source>
        <dbReference type="ARBA" id="ARBA00017291"/>
    </source>
</evidence>
<evidence type="ECO:0000313" key="12">
    <source>
        <dbReference type="EMBL" id="OOO13248.1"/>
    </source>
</evidence>
<evidence type="ECO:0000256" key="11">
    <source>
        <dbReference type="SAM" id="Phobius"/>
    </source>
</evidence>
<comment type="function">
    <text evidence="9 10">Required for normal levels of the cell wall 1,6-beta-glucan. Involved in a protein folding machinery chaperoning proteins acting in various physiological processes including cell wall synthesis and lysis of autophagic bodies.</text>
</comment>
<evidence type="ECO:0000256" key="1">
    <source>
        <dbReference type="ARBA" id="ARBA00004115"/>
    </source>
</evidence>
<comment type="similarity">
    <text evidence="2 10">Belongs to the ROT1 family.</text>
</comment>
<evidence type="ECO:0000313" key="13">
    <source>
        <dbReference type="Proteomes" id="UP000190312"/>
    </source>
</evidence>
<dbReference type="InterPro" id="IPR019623">
    <property type="entry name" value="Rot1"/>
</dbReference>
<dbReference type="GO" id="GO:0051082">
    <property type="term" value="F:unfolded protein binding"/>
    <property type="evidence" value="ECO:0007669"/>
    <property type="project" value="TreeGrafter"/>
</dbReference>
<protein>
    <recommendedName>
        <fullName evidence="3 10">Protein ROT1</fullName>
    </recommendedName>
</protein>
<evidence type="ECO:0000256" key="5">
    <source>
        <dbReference type="ARBA" id="ARBA00022729"/>
    </source>
</evidence>
<keyword evidence="4 11" id="KW-0812">Transmembrane</keyword>
<accession>A0A1S9DVY7</accession>
<name>A0A1S9DVY7_ASPOZ</name>
<dbReference type="PANTHER" id="PTHR28090">
    <property type="entry name" value="PROTEIN ROT1"/>
    <property type="match status" value="1"/>
</dbReference>
<evidence type="ECO:0000256" key="2">
    <source>
        <dbReference type="ARBA" id="ARBA00007149"/>
    </source>
</evidence>
<dbReference type="PANTHER" id="PTHR28090:SF1">
    <property type="entry name" value="PROTEIN ROT1"/>
    <property type="match status" value="1"/>
</dbReference>
<evidence type="ECO:0000256" key="8">
    <source>
        <dbReference type="ARBA" id="ARBA00023136"/>
    </source>
</evidence>
<evidence type="ECO:0000256" key="4">
    <source>
        <dbReference type="ARBA" id="ARBA00022692"/>
    </source>
</evidence>
<keyword evidence="5" id="KW-0732">Signal</keyword>
<keyword evidence="8 10" id="KW-0472">Membrane</keyword>